<feature type="region of interest" description="Disordered" evidence="1">
    <location>
        <begin position="364"/>
        <end position="383"/>
    </location>
</feature>
<keyword evidence="2" id="KW-0812">Transmembrane</keyword>
<name>A0A916JZI1_9MICO</name>
<feature type="transmembrane region" description="Helical" evidence="2">
    <location>
        <begin position="147"/>
        <end position="167"/>
    </location>
</feature>
<evidence type="ECO:0000313" key="3">
    <source>
        <dbReference type="EMBL" id="CAG7609448.1"/>
    </source>
</evidence>
<evidence type="ECO:0000313" key="4">
    <source>
        <dbReference type="Proteomes" id="UP000693892"/>
    </source>
</evidence>
<evidence type="ECO:0000256" key="1">
    <source>
        <dbReference type="SAM" id="MobiDB-lite"/>
    </source>
</evidence>
<keyword evidence="2" id="KW-1133">Transmembrane helix</keyword>
<feature type="transmembrane region" description="Helical" evidence="2">
    <location>
        <begin position="81"/>
        <end position="99"/>
    </location>
</feature>
<feature type="transmembrane region" description="Helical" evidence="2">
    <location>
        <begin position="256"/>
        <end position="279"/>
    </location>
</feature>
<reference evidence="3" key="1">
    <citation type="submission" date="2021-06" db="EMBL/GenBank/DDBJ databases">
        <authorList>
            <person name="Criscuolo A."/>
        </authorList>
    </citation>
    <scope>NUCLEOTIDE SEQUENCE</scope>
    <source>
        <strain evidence="3">CIP111803</strain>
    </source>
</reference>
<comment type="caution">
    <text evidence="3">The sequence shown here is derived from an EMBL/GenBank/DDBJ whole genome shotgun (WGS) entry which is preliminary data.</text>
</comment>
<keyword evidence="4" id="KW-1185">Reference proteome</keyword>
<accession>A0A916JZI1</accession>
<feature type="transmembrane region" description="Helical" evidence="2">
    <location>
        <begin position="331"/>
        <end position="352"/>
    </location>
</feature>
<protein>
    <submittedName>
        <fullName evidence="3">Uncharacterized protein</fullName>
    </submittedName>
</protein>
<feature type="transmembrane region" description="Helical" evidence="2">
    <location>
        <begin position="111"/>
        <end position="135"/>
    </location>
</feature>
<feature type="transmembrane region" description="Helical" evidence="2">
    <location>
        <begin position="205"/>
        <end position="228"/>
    </location>
</feature>
<dbReference type="Proteomes" id="UP000693892">
    <property type="component" value="Unassembled WGS sequence"/>
</dbReference>
<organism evidence="3 4">
    <name type="scientific">Leucobacter soli</name>
    <dbReference type="NCBI Taxonomy" id="2812850"/>
    <lineage>
        <taxon>Bacteria</taxon>
        <taxon>Bacillati</taxon>
        <taxon>Actinomycetota</taxon>
        <taxon>Actinomycetes</taxon>
        <taxon>Micrococcales</taxon>
        <taxon>Microbacteriaceae</taxon>
        <taxon>Leucobacter</taxon>
    </lineage>
</organism>
<dbReference type="EMBL" id="CAJVAP010000011">
    <property type="protein sequence ID" value="CAG7609448.1"/>
    <property type="molecule type" value="Genomic_DNA"/>
</dbReference>
<dbReference type="AlphaFoldDB" id="A0A916JZI1"/>
<feature type="transmembrane region" description="Helical" evidence="2">
    <location>
        <begin position="173"/>
        <end position="193"/>
    </location>
</feature>
<keyword evidence="2" id="KW-0472">Membrane</keyword>
<proteinExistence type="predicted"/>
<gene>
    <name evidence="3" type="ORF">LEUCIP111803_01204</name>
</gene>
<sequence length="383" mass="39281">MKATGGLAGWTARLLAGTLPQHVRGRYREEWLSDLAGAEELGLSRGSILLGALATSVSMDRDSPVVLGIPASAEAVRRARWAAACLSSAVLLLLWLWMYGGDPFAGHGLEWIGLGVVGIAAVLAVAGSWQVLRALFIGFDAYGAKRVLFVGLLGIVCIVALGFAVIIPLAGMAYGLAGLVTALVLAAGGPAGGRPGEPLRSMRRILLALPFAAGGLLLLAALLLHVFVWNPLAKLPGMTLDEIYAAMRLAGEGPGIITTGVFTALIVLALLVPVVLAGTRVLAGPRAARRIVVLGLLSIAAVSWLEFLLGFGMGMGIADTFGTDGGDAAPAGGLISMIGQFAIVAALFAGLAPVSRDRYRDLPGSRVERTGTAPHDASAGALT</sequence>
<feature type="transmembrane region" description="Helical" evidence="2">
    <location>
        <begin position="291"/>
        <end position="311"/>
    </location>
</feature>
<dbReference type="RefSeq" id="WP_218114820.1">
    <property type="nucleotide sequence ID" value="NZ_CAJVAP010000011.1"/>
</dbReference>
<evidence type="ECO:0000256" key="2">
    <source>
        <dbReference type="SAM" id="Phobius"/>
    </source>
</evidence>